<dbReference type="STRING" id="1172194.WQQ_35040"/>
<dbReference type="EMBL" id="AKGD01000003">
    <property type="protein sequence ID" value="EIT68309.1"/>
    <property type="molecule type" value="Genomic_DNA"/>
</dbReference>
<gene>
    <name evidence="1" type="ORF">WQQ_35040</name>
</gene>
<dbReference type="AlphaFoldDB" id="I7Z903"/>
<keyword evidence="1" id="KW-0223">Dioxygenase</keyword>
<sequence length="122" mass="12872">MIAYTTLGTNDLQRAGAFYDALFAELGAQRVLDIGRLVLWGSSPKAPMFGVCTPYDGKEACVGNGCMVSLGMAGQQQVDTIYNKALELGASSEGAPGLRVPGFYLAYVRDLDGNKLALFAAV</sequence>
<evidence type="ECO:0000313" key="2">
    <source>
        <dbReference type="Proteomes" id="UP000003704"/>
    </source>
</evidence>
<keyword evidence="2" id="KW-1185">Reference proteome</keyword>
<comment type="caution">
    <text evidence="1">The sequence shown here is derived from an EMBL/GenBank/DDBJ whole genome shotgun (WGS) entry which is preliminary data.</text>
</comment>
<evidence type="ECO:0000313" key="1">
    <source>
        <dbReference type="EMBL" id="EIT68309.1"/>
    </source>
</evidence>
<protein>
    <submittedName>
        <fullName evidence="1">Glyoxalase/bleomycin resistance protein/dioxygenase</fullName>
    </submittedName>
</protein>
<dbReference type="PANTHER" id="PTHR35006:SF1">
    <property type="entry name" value="BLL2941 PROTEIN"/>
    <property type="match status" value="1"/>
</dbReference>
<name>I7Z903_9GAMM</name>
<accession>I7Z903</accession>
<dbReference type="PATRIC" id="fig|1172194.4.peg.3401"/>
<dbReference type="RefSeq" id="WP_007186443.1">
    <property type="nucleotide sequence ID" value="NZ_AKGD01000003.1"/>
</dbReference>
<dbReference type="Gene3D" id="3.10.180.10">
    <property type="entry name" value="2,3-Dihydroxybiphenyl 1,2-Dioxygenase, domain 1"/>
    <property type="match status" value="1"/>
</dbReference>
<dbReference type="OrthoDB" id="9800438at2"/>
<proteinExistence type="predicted"/>
<organism evidence="1 2">
    <name type="scientific">Hydrocarboniphaga effusa AP103</name>
    <dbReference type="NCBI Taxonomy" id="1172194"/>
    <lineage>
        <taxon>Bacteria</taxon>
        <taxon>Pseudomonadati</taxon>
        <taxon>Pseudomonadota</taxon>
        <taxon>Gammaproteobacteria</taxon>
        <taxon>Nevskiales</taxon>
        <taxon>Nevskiaceae</taxon>
        <taxon>Hydrocarboniphaga</taxon>
    </lineage>
</organism>
<keyword evidence="1" id="KW-0560">Oxidoreductase</keyword>
<dbReference type="PANTHER" id="PTHR35006">
    <property type="entry name" value="GLYOXALASE FAMILY PROTEIN (AFU_ORTHOLOGUE AFUA_5G14830)"/>
    <property type="match status" value="1"/>
</dbReference>
<dbReference type="Proteomes" id="UP000003704">
    <property type="component" value="Unassembled WGS sequence"/>
</dbReference>
<dbReference type="GO" id="GO:0051213">
    <property type="term" value="F:dioxygenase activity"/>
    <property type="evidence" value="ECO:0007669"/>
    <property type="project" value="UniProtKB-KW"/>
</dbReference>
<reference evidence="1 2" key="1">
    <citation type="journal article" date="2012" name="J. Bacteriol.">
        <title>Genome Sequence of n-Alkane-Degrading Hydrocarboniphaga effusa Strain AP103T (ATCC BAA-332T).</title>
        <authorList>
            <person name="Chang H.K."/>
            <person name="Zylstra G.J."/>
            <person name="Chae J.C."/>
        </authorList>
    </citation>
    <scope>NUCLEOTIDE SEQUENCE [LARGE SCALE GENOMIC DNA]</scope>
    <source>
        <strain evidence="1 2">AP103</strain>
    </source>
</reference>
<dbReference type="SUPFAM" id="SSF54593">
    <property type="entry name" value="Glyoxalase/Bleomycin resistance protein/Dihydroxybiphenyl dioxygenase"/>
    <property type="match status" value="1"/>
</dbReference>
<dbReference type="CDD" id="cd07262">
    <property type="entry name" value="VOC_like"/>
    <property type="match status" value="1"/>
</dbReference>
<dbReference type="InterPro" id="IPR029068">
    <property type="entry name" value="Glyas_Bleomycin-R_OHBP_Dase"/>
</dbReference>